<keyword evidence="3" id="KW-1185">Reference proteome</keyword>
<dbReference type="EMBL" id="MCGN01000009">
    <property type="protein sequence ID" value="ORY93101.1"/>
    <property type="molecule type" value="Genomic_DNA"/>
</dbReference>
<dbReference type="InParanoid" id="A0A1X2H421"/>
<organism evidence="2 3">
    <name type="scientific">Syncephalastrum racemosum</name>
    <name type="common">Filamentous fungus</name>
    <dbReference type="NCBI Taxonomy" id="13706"/>
    <lineage>
        <taxon>Eukaryota</taxon>
        <taxon>Fungi</taxon>
        <taxon>Fungi incertae sedis</taxon>
        <taxon>Mucoromycota</taxon>
        <taxon>Mucoromycotina</taxon>
        <taxon>Mucoromycetes</taxon>
        <taxon>Mucorales</taxon>
        <taxon>Syncephalastraceae</taxon>
        <taxon>Syncephalastrum</taxon>
    </lineage>
</organism>
<dbReference type="Proteomes" id="UP000242180">
    <property type="component" value="Unassembled WGS sequence"/>
</dbReference>
<dbReference type="STRING" id="13706.A0A1X2H421"/>
<sequence length="874" mass="98783">MPVKARQGALHAFFAPKKKVEPTLRAPPSGKPSASSPSSSSSPPRPQQQQQQQQQPNLPLPAPFTRYSEAECSRAEAKRFARFQKMRAAAIEQEQRPAIIEPELPLTPIEDARRAFYGTVEGWVETNIPENEPKRRVVGPQEAMLPDKDLFEGGHLSDAREPGTTENDDLDMSDAYPAPSRLPPIDVSSLSMEQMAPKRPQRDIIRAQCKDNEKHVLKKWAKSDLRRVMDTLHPQWNSDPACAYLFKQSKTISAGFKDNQQWTERYRPRAIEGLLGNNENYTYLARWLETLLVASPPTAQEPTKKTNKRSRKSKSPGIDMKNLKIGDSKQNGDDDYFDEDSEMEDPEEYENNEDDDDDFAPGAVPKRKKAKNQRVRSNLILLFGKHGIGKTAAVYTAAEEVGYSVFELNSNTRRGGKDITAAVGEMTESHQVSFHAGKKRGLPIASTVQPPKKVQNTGLFNHFKRIEPEKKEEAPPPPPESESESEADEPEVKGKPKQSLVLLEEVDILYEDDKGFWSAVTELAEKSKRPIILTCNDVDVIPVDTLPLESALEIQPLTIQELVPYLQLVTLIEGYLIDPRVLLALAIEKSMDLRRCLQTLQLECDCTPKGDGGFTLAGQNYFSNLPDFTFCNGVDLSALVRPKDLKVKESMRGLGNLHEAFSTPSMQDIARVLDRAAFADAYLMPHDSKAQTQLLSSTGDNIVGVAGHLHHETVEPPIDDFHNALRGYEACVSRLNAKEFKTKKWQQRMHSITTMNDLLYSIRFQTYQICADSIDRLLPTRMQYMPDRSTLMEYYVPHIRDMCLHENKASILNRSRGRLGRRTVSKRHFGTRLTNEDEEDLIAAYENLDLEKQLQHSSKRGDIYTKRYQSLFHS</sequence>
<reference evidence="2 3" key="1">
    <citation type="submission" date="2016-07" db="EMBL/GenBank/DDBJ databases">
        <title>Pervasive Adenine N6-methylation of Active Genes in Fungi.</title>
        <authorList>
            <consortium name="DOE Joint Genome Institute"/>
            <person name="Mondo S.J."/>
            <person name="Dannebaum R.O."/>
            <person name="Kuo R.C."/>
            <person name="Labutti K."/>
            <person name="Haridas S."/>
            <person name="Kuo A."/>
            <person name="Salamov A."/>
            <person name="Ahrendt S.R."/>
            <person name="Lipzen A."/>
            <person name="Sullivan W."/>
            <person name="Andreopoulos W.B."/>
            <person name="Clum A."/>
            <person name="Lindquist E."/>
            <person name="Daum C."/>
            <person name="Ramamoorthy G.K."/>
            <person name="Gryganskyi A."/>
            <person name="Culley D."/>
            <person name="Magnuson J.K."/>
            <person name="James T.Y."/>
            <person name="O'Malley M.A."/>
            <person name="Stajich J.E."/>
            <person name="Spatafora J.W."/>
            <person name="Visel A."/>
            <person name="Grigoriev I.V."/>
        </authorList>
    </citation>
    <scope>NUCLEOTIDE SEQUENCE [LARGE SCALE GENOMIC DNA]</scope>
    <source>
        <strain evidence="2 3">NRRL 2496</strain>
    </source>
</reference>
<evidence type="ECO:0000313" key="3">
    <source>
        <dbReference type="Proteomes" id="UP000242180"/>
    </source>
</evidence>
<accession>A0A1X2H421</accession>
<evidence type="ECO:0000256" key="1">
    <source>
        <dbReference type="SAM" id="MobiDB-lite"/>
    </source>
</evidence>
<feature type="region of interest" description="Disordered" evidence="1">
    <location>
        <begin position="297"/>
        <end position="371"/>
    </location>
</feature>
<dbReference type="GO" id="GO:0005634">
    <property type="term" value="C:nucleus"/>
    <property type="evidence" value="ECO:0007669"/>
    <property type="project" value="TreeGrafter"/>
</dbReference>
<evidence type="ECO:0008006" key="4">
    <source>
        <dbReference type="Google" id="ProtNLM"/>
    </source>
</evidence>
<dbReference type="Gene3D" id="3.40.50.300">
    <property type="entry name" value="P-loop containing nucleotide triphosphate hydrolases"/>
    <property type="match status" value="1"/>
</dbReference>
<feature type="compositionally biased region" description="Acidic residues" evidence="1">
    <location>
        <begin position="333"/>
        <end position="359"/>
    </location>
</feature>
<feature type="region of interest" description="Disordered" evidence="1">
    <location>
        <begin position="1"/>
        <end position="69"/>
    </location>
</feature>
<name>A0A1X2H421_SYNRA</name>
<feature type="compositionally biased region" description="Basic and acidic residues" evidence="1">
    <location>
        <begin position="321"/>
        <end position="332"/>
    </location>
</feature>
<comment type="caution">
    <text evidence="2">The sequence shown here is derived from an EMBL/GenBank/DDBJ whole genome shotgun (WGS) entry which is preliminary data.</text>
</comment>
<dbReference type="GO" id="GO:0003677">
    <property type="term" value="F:DNA binding"/>
    <property type="evidence" value="ECO:0007669"/>
    <property type="project" value="TreeGrafter"/>
</dbReference>
<feature type="compositionally biased region" description="Basic and acidic residues" evidence="1">
    <location>
        <begin position="465"/>
        <end position="474"/>
    </location>
</feature>
<protein>
    <recommendedName>
        <fullName evidence="4">AAA+ ATPase domain-containing protein</fullName>
    </recommendedName>
</protein>
<dbReference type="PANTHER" id="PTHR23389:SF21">
    <property type="entry name" value="ATPASE FAMILY AAA DOMAIN-CONTAINING PROTEIN 5"/>
    <property type="match status" value="1"/>
</dbReference>
<dbReference type="OrthoDB" id="9996895at2759"/>
<dbReference type="AlphaFoldDB" id="A0A1X2H421"/>
<feature type="compositionally biased region" description="Basic residues" evidence="1">
    <location>
        <begin position="305"/>
        <end position="314"/>
    </location>
</feature>
<feature type="compositionally biased region" description="Low complexity" evidence="1">
    <location>
        <begin position="27"/>
        <end position="57"/>
    </location>
</feature>
<dbReference type="InterPro" id="IPR027417">
    <property type="entry name" value="P-loop_NTPase"/>
</dbReference>
<proteinExistence type="predicted"/>
<feature type="region of interest" description="Disordered" evidence="1">
    <location>
        <begin position="465"/>
        <end position="496"/>
    </location>
</feature>
<gene>
    <name evidence="2" type="ORF">BCR43DRAFT_565739</name>
</gene>
<dbReference type="PANTHER" id="PTHR23389">
    <property type="entry name" value="CHROMOSOME TRANSMISSION FIDELITY FACTOR 18"/>
    <property type="match status" value="1"/>
</dbReference>
<dbReference type="SUPFAM" id="SSF52540">
    <property type="entry name" value="P-loop containing nucleoside triphosphate hydrolases"/>
    <property type="match status" value="1"/>
</dbReference>
<evidence type="ECO:0000313" key="2">
    <source>
        <dbReference type="EMBL" id="ORY93101.1"/>
    </source>
</evidence>